<dbReference type="RefSeq" id="WP_268943989.1">
    <property type="nucleotide sequence ID" value="NZ_JAPTYD010000056.1"/>
</dbReference>
<dbReference type="Proteomes" id="UP001149822">
    <property type="component" value="Unassembled WGS sequence"/>
</dbReference>
<keyword evidence="1" id="KW-1133">Transmembrane helix</keyword>
<evidence type="ECO:0000313" key="3">
    <source>
        <dbReference type="Proteomes" id="UP001149822"/>
    </source>
</evidence>
<gene>
    <name evidence="2" type="ORF">OU682_20050</name>
</gene>
<reference evidence="2" key="1">
    <citation type="submission" date="2022-12" db="EMBL/GenBank/DDBJ databases">
        <title>Paracoccus sp. EF6 isolated from a lake water.</title>
        <authorList>
            <person name="Liu H."/>
        </authorList>
    </citation>
    <scope>NUCLEOTIDE SEQUENCE</scope>
    <source>
        <strain evidence="2">EF6</strain>
    </source>
</reference>
<keyword evidence="1" id="KW-0472">Membrane</keyword>
<name>A0ABT4J9T6_9RHOB</name>
<keyword evidence="3" id="KW-1185">Reference proteome</keyword>
<organism evidence="2 3">
    <name type="scientific">Paracoccus benzoatiresistens</name>
    <dbReference type="NCBI Taxonomy" id="2997341"/>
    <lineage>
        <taxon>Bacteria</taxon>
        <taxon>Pseudomonadati</taxon>
        <taxon>Pseudomonadota</taxon>
        <taxon>Alphaproteobacteria</taxon>
        <taxon>Rhodobacterales</taxon>
        <taxon>Paracoccaceae</taxon>
        <taxon>Paracoccus</taxon>
    </lineage>
</organism>
<protein>
    <submittedName>
        <fullName evidence="2">Uncharacterized protein</fullName>
    </submittedName>
</protein>
<evidence type="ECO:0000256" key="1">
    <source>
        <dbReference type="SAM" id="Phobius"/>
    </source>
</evidence>
<keyword evidence="1" id="KW-0812">Transmembrane</keyword>
<proteinExistence type="predicted"/>
<comment type="caution">
    <text evidence="2">The sequence shown here is derived from an EMBL/GenBank/DDBJ whole genome shotgun (WGS) entry which is preliminary data.</text>
</comment>
<accession>A0ABT4J9T6</accession>
<feature type="transmembrane region" description="Helical" evidence="1">
    <location>
        <begin position="12"/>
        <end position="33"/>
    </location>
</feature>
<dbReference type="EMBL" id="JAPTYD010000056">
    <property type="protein sequence ID" value="MCZ0963892.1"/>
    <property type="molecule type" value="Genomic_DNA"/>
</dbReference>
<feature type="transmembrane region" description="Helical" evidence="1">
    <location>
        <begin position="45"/>
        <end position="65"/>
    </location>
</feature>
<sequence>MNSLVYRQRLNAWGWLGVLLFVSGPAVIGWQLAKVLTFAGYGEPDLVGLFLTSLMPALGAVLLLIGREYYDATEAAAKEAAQAKAYYEQRRS</sequence>
<evidence type="ECO:0000313" key="2">
    <source>
        <dbReference type="EMBL" id="MCZ0963892.1"/>
    </source>
</evidence>